<evidence type="ECO:0000313" key="3">
    <source>
        <dbReference type="Proteomes" id="UP000237347"/>
    </source>
</evidence>
<dbReference type="AlphaFoldDB" id="A0AAW0JGP2"/>
<comment type="caution">
    <text evidence="2">The sequence shown here is derived from an EMBL/GenBank/DDBJ whole genome shotgun (WGS) entry which is preliminary data.</text>
</comment>
<dbReference type="PANTHER" id="PTHR22601">
    <property type="entry name" value="ISP4 LIKE PROTEIN"/>
    <property type="match status" value="1"/>
</dbReference>
<sequence>MTSGVGFASLAALVAHVALFHGRYIIMTCTFDVESTLYYHRYMGAKQIKFSRENNGYTHQTHEEQPWACPYLPANITKTSFNCRGGVFYLHVASPFSSPFQLESSLLLQISLNIITEYVIGYMYPGYPVANVLFKTYG</sequence>
<keyword evidence="1" id="KW-0732">Signal</keyword>
<accession>A0AAW0JGP2</accession>
<reference evidence="2 3" key="1">
    <citation type="journal article" date="2018" name="Sci. Data">
        <title>The draft genome sequence of cork oak.</title>
        <authorList>
            <person name="Ramos A.M."/>
            <person name="Usie A."/>
            <person name="Barbosa P."/>
            <person name="Barros P.M."/>
            <person name="Capote T."/>
            <person name="Chaves I."/>
            <person name="Simoes F."/>
            <person name="Abreu I."/>
            <person name="Carrasquinho I."/>
            <person name="Faro C."/>
            <person name="Guimaraes J.B."/>
            <person name="Mendonca D."/>
            <person name="Nobrega F."/>
            <person name="Rodrigues L."/>
            <person name="Saibo N.J.M."/>
            <person name="Varela M.C."/>
            <person name="Egas C."/>
            <person name="Matos J."/>
            <person name="Miguel C.M."/>
            <person name="Oliveira M.M."/>
            <person name="Ricardo C.P."/>
            <person name="Goncalves S."/>
        </authorList>
    </citation>
    <scope>NUCLEOTIDE SEQUENCE [LARGE SCALE GENOMIC DNA]</scope>
    <source>
        <strain evidence="3">cv. HL8</strain>
    </source>
</reference>
<keyword evidence="3" id="KW-1185">Reference proteome</keyword>
<feature type="signal peptide" evidence="1">
    <location>
        <begin position="1"/>
        <end position="22"/>
    </location>
</feature>
<protein>
    <submittedName>
        <fullName evidence="2">Oligopeptide transporter 7</fullName>
    </submittedName>
</protein>
<evidence type="ECO:0000313" key="2">
    <source>
        <dbReference type="EMBL" id="KAK7826114.1"/>
    </source>
</evidence>
<gene>
    <name evidence="2" type="primary">OPT7_9</name>
    <name evidence="2" type="ORF">CFP56_032484</name>
</gene>
<evidence type="ECO:0000256" key="1">
    <source>
        <dbReference type="SAM" id="SignalP"/>
    </source>
</evidence>
<name>A0AAW0JGP2_QUESU</name>
<dbReference type="InterPro" id="IPR004648">
    <property type="entry name" value="Oligpept_transpt"/>
</dbReference>
<dbReference type="Proteomes" id="UP000237347">
    <property type="component" value="Unassembled WGS sequence"/>
</dbReference>
<proteinExistence type="predicted"/>
<organism evidence="2 3">
    <name type="scientific">Quercus suber</name>
    <name type="common">Cork oak</name>
    <dbReference type="NCBI Taxonomy" id="58331"/>
    <lineage>
        <taxon>Eukaryota</taxon>
        <taxon>Viridiplantae</taxon>
        <taxon>Streptophyta</taxon>
        <taxon>Embryophyta</taxon>
        <taxon>Tracheophyta</taxon>
        <taxon>Spermatophyta</taxon>
        <taxon>Magnoliopsida</taxon>
        <taxon>eudicotyledons</taxon>
        <taxon>Gunneridae</taxon>
        <taxon>Pentapetalae</taxon>
        <taxon>rosids</taxon>
        <taxon>fabids</taxon>
        <taxon>Fagales</taxon>
        <taxon>Fagaceae</taxon>
        <taxon>Quercus</taxon>
    </lineage>
</organism>
<dbReference type="GO" id="GO:0055085">
    <property type="term" value="P:transmembrane transport"/>
    <property type="evidence" value="ECO:0007669"/>
    <property type="project" value="InterPro"/>
</dbReference>
<feature type="chain" id="PRO_5043979269" evidence="1">
    <location>
        <begin position="23"/>
        <end position="138"/>
    </location>
</feature>
<dbReference type="EMBL" id="PKMF04000556">
    <property type="protein sequence ID" value="KAK7826114.1"/>
    <property type="molecule type" value="Genomic_DNA"/>
</dbReference>